<dbReference type="Gene3D" id="1.10.10.1010">
    <property type="entry name" value="Intein homing endonuclease, domain IV"/>
    <property type="match status" value="1"/>
</dbReference>
<evidence type="ECO:0000313" key="3">
    <source>
        <dbReference type="Proteomes" id="UP000247702"/>
    </source>
</evidence>
<dbReference type="Proteomes" id="UP000247702">
    <property type="component" value="Unassembled WGS sequence"/>
</dbReference>
<evidence type="ECO:0000313" key="2">
    <source>
        <dbReference type="EMBL" id="GBC03426.1"/>
    </source>
</evidence>
<dbReference type="InterPro" id="IPR051681">
    <property type="entry name" value="Ser/Thr_Kinases-Pseudokinases"/>
</dbReference>
<dbReference type="PANTHER" id="PTHR44329">
    <property type="entry name" value="SERINE/THREONINE-PROTEIN KINASE TNNI3K-RELATED"/>
    <property type="match status" value="1"/>
</dbReference>
<reference evidence="2 3" key="1">
    <citation type="submission" date="2017-11" db="EMBL/GenBank/DDBJ databases">
        <title>The genome of Rhizophagus clarus HR1 reveals common genetic basis of auxotrophy among arbuscular mycorrhizal fungi.</title>
        <authorList>
            <person name="Kobayashi Y."/>
        </authorList>
    </citation>
    <scope>NUCLEOTIDE SEQUENCE [LARGE SCALE GENOMIC DNA]</scope>
    <source>
        <strain evidence="2 3">HR1</strain>
    </source>
</reference>
<dbReference type="GO" id="GO:0005524">
    <property type="term" value="F:ATP binding"/>
    <property type="evidence" value="ECO:0007669"/>
    <property type="project" value="InterPro"/>
</dbReference>
<evidence type="ECO:0000259" key="1">
    <source>
        <dbReference type="PROSITE" id="PS50011"/>
    </source>
</evidence>
<protein>
    <recommendedName>
        <fullName evidence="1">Protein kinase domain-containing protein</fullName>
    </recommendedName>
</protein>
<dbReference type="PROSITE" id="PS50011">
    <property type="entry name" value="PROTEIN_KINASE_DOM"/>
    <property type="match status" value="1"/>
</dbReference>
<proteinExistence type="predicted"/>
<dbReference type="InterPro" id="IPR001245">
    <property type="entry name" value="Ser-Thr/Tyr_kinase_cat_dom"/>
</dbReference>
<organism evidence="2 3">
    <name type="scientific">Rhizophagus clarus</name>
    <dbReference type="NCBI Taxonomy" id="94130"/>
    <lineage>
        <taxon>Eukaryota</taxon>
        <taxon>Fungi</taxon>
        <taxon>Fungi incertae sedis</taxon>
        <taxon>Mucoromycota</taxon>
        <taxon>Glomeromycotina</taxon>
        <taxon>Glomeromycetes</taxon>
        <taxon>Glomerales</taxon>
        <taxon>Glomeraceae</taxon>
        <taxon>Rhizophagus</taxon>
    </lineage>
</organism>
<dbReference type="AlphaFoldDB" id="A0A2Z6RKY2"/>
<gene>
    <name evidence="2" type="ORF">RclHR1_05110009</name>
</gene>
<dbReference type="Pfam" id="PF07714">
    <property type="entry name" value="PK_Tyr_Ser-Thr"/>
    <property type="match status" value="1"/>
</dbReference>
<accession>A0A2Z6RKY2</accession>
<keyword evidence="3" id="KW-1185">Reference proteome</keyword>
<comment type="caution">
    <text evidence="2">The sequence shown here is derived from an EMBL/GenBank/DDBJ whole genome shotgun (WGS) entry which is preliminary data.</text>
</comment>
<dbReference type="Gene3D" id="1.10.510.10">
    <property type="entry name" value="Transferase(Phosphotransferase) domain 1"/>
    <property type="match status" value="1"/>
</dbReference>
<sequence>MALLGKIYSINFKNFRNNNSNALSKYGHKINKYGLCFECNRPNTGYSWCKNCNSKKFQQDFDKWTSGNKFIDKFIKVAQLKAENQFEVIEWIPYNRLRNIKYLAKGGFSTIYKAIWLDGYIDYWDIDAQTWDRHTSSYLSGDYEIAKEKDIKSPLNKNEVEGIHVALKSLNNSSTIDADFLNELKNHVLFNTSTVVRIYGITQDPETSNYMIVMELMKGGNLRSNLLIKKYNPFEKYENLVDIARVLLSIHKCNLIHGDFHSGNILLLSERHHISFISDFGLSRPVDKIANSNEIYGVIPYLAPEVLRGKPYTKAADIYSFGIIMWEFTSGVPAFNNRSHDFDLSLDICKGSRPKVVEGTLPAYARLMKRCWDSDPNKRPSADELVEILTCWFDYYPKAHLLGHERTPVPSNEPITKNHPLSCYTSRKINYSAKLNEILNKEELSAKYVIVEEKEFNYETSLSESLESCMISNSKMDEF</sequence>
<dbReference type="InterPro" id="IPR011009">
    <property type="entry name" value="Kinase-like_dom_sf"/>
</dbReference>
<feature type="domain" description="Protein kinase" evidence="1">
    <location>
        <begin position="97"/>
        <end position="393"/>
    </location>
</feature>
<dbReference type="GO" id="GO:0004674">
    <property type="term" value="F:protein serine/threonine kinase activity"/>
    <property type="evidence" value="ECO:0007669"/>
    <property type="project" value="TreeGrafter"/>
</dbReference>
<dbReference type="EMBL" id="BEXD01003884">
    <property type="protein sequence ID" value="GBC03426.1"/>
    <property type="molecule type" value="Genomic_DNA"/>
</dbReference>
<dbReference type="InterPro" id="IPR000719">
    <property type="entry name" value="Prot_kinase_dom"/>
</dbReference>
<name>A0A2Z6RKY2_9GLOM</name>
<dbReference type="SUPFAM" id="SSF56112">
    <property type="entry name" value="Protein kinase-like (PK-like)"/>
    <property type="match status" value="1"/>
</dbReference>